<dbReference type="Pfam" id="PF13715">
    <property type="entry name" value="CarbopepD_reg_2"/>
    <property type="match status" value="1"/>
</dbReference>
<feature type="chain" id="PRO_5046482681" description="Carboxypeptidase-like regulatory domain-containing protein" evidence="1">
    <location>
        <begin position="19"/>
        <end position="352"/>
    </location>
</feature>
<dbReference type="Gene3D" id="2.60.40.1120">
    <property type="entry name" value="Carboxypeptidase-like, regulatory domain"/>
    <property type="match status" value="1"/>
</dbReference>
<protein>
    <recommendedName>
        <fullName evidence="4">Carboxypeptidase-like regulatory domain-containing protein</fullName>
    </recommendedName>
</protein>
<evidence type="ECO:0000313" key="3">
    <source>
        <dbReference type="Proteomes" id="UP000767947"/>
    </source>
</evidence>
<sequence length="352" mass="40226">MKKYFLLFCFFFANITLAQAIKGRVFDETNKPLFGATIFLDGTSISTISNEEGFFQLPVIARINTNLVVSYVGYQSVSIASYNDTTELKITLQPSINSLKEVVIKKERFTRKEMLKLFREQFLGETKAGKKAIILNENDLDFEYDENYKVFKASSDKPLIIQNPVFGYEVTYEISDFIVQFHSLSIKSEDVHKILFTGVSRFKETSNSKEVVKERMKSYRGSVLHFFRSLVSDKMVENDFMLVKSKKIAAVKDNFKLKDNLGLIEVKLNDMPMKVVSKNALVDEKFYAHYQISFQKSRTSAVTFLTQVFNVDQFGIHSNVADILFAGDMSDKRVGDLLPTNYGIEGTKVLDE</sequence>
<dbReference type="EMBL" id="JAAMPT010000209">
    <property type="protein sequence ID" value="NMH26251.1"/>
    <property type="molecule type" value="Genomic_DNA"/>
</dbReference>
<accession>A0ABX1QVH6</accession>
<gene>
    <name evidence="2" type="ORF">G6042_13355</name>
</gene>
<organism evidence="2 3">
    <name type="scientific">Flavobacterium solisilvae</name>
    <dbReference type="NCBI Taxonomy" id="1852019"/>
    <lineage>
        <taxon>Bacteria</taxon>
        <taxon>Pseudomonadati</taxon>
        <taxon>Bacteroidota</taxon>
        <taxon>Flavobacteriia</taxon>
        <taxon>Flavobacteriales</taxon>
        <taxon>Flavobacteriaceae</taxon>
        <taxon>Flavobacterium</taxon>
    </lineage>
</organism>
<reference evidence="2 3" key="1">
    <citation type="submission" date="2020-02" db="EMBL/GenBank/DDBJ databases">
        <title>Flavobacterium sp. genome.</title>
        <authorList>
            <person name="Jung H.S."/>
            <person name="Baek J.H."/>
            <person name="Jeon C.O."/>
        </authorList>
    </citation>
    <scope>NUCLEOTIDE SEQUENCE [LARGE SCALE GENOMIC DNA]</scope>
    <source>
        <strain evidence="2 3">SE-s27</strain>
    </source>
</reference>
<dbReference type="SUPFAM" id="SSF49464">
    <property type="entry name" value="Carboxypeptidase regulatory domain-like"/>
    <property type="match status" value="1"/>
</dbReference>
<dbReference type="InterPro" id="IPR008969">
    <property type="entry name" value="CarboxyPept-like_regulatory"/>
</dbReference>
<evidence type="ECO:0000256" key="1">
    <source>
        <dbReference type="SAM" id="SignalP"/>
    </source>
</evidence>
<keyword evidence="1" id="KW-0732">Signal</keyword>
<proteinExistence type="predicted"/>
<keyword evidence="3" id="KW-1185">Reference proteome</keyword>
<evidence type="ECO:0000313" key="2">
    <source>
        <dbReference type="EMBL" id="NMH26251.1"/>
    </source>
</evidence>
<evidence type="ECO:0008006" key="4">
    <source>
        <dbReference type="Google" id="ProtNLM"/>
    </source>
</evidence>
<comment type="caution">
    <text evidence="2">The sequence shown here is derived from an EMBL/GenBank/DDBJ whole genome shotgun (WGS) entry which is preliminary data.</text>
</comment>
<feature type="signal peptide" evidence="1">
    <location>
        <begin position="1"/>
        <end position="18"/>
    </location>
</feature>
<name>A0ABX1QVH6_9FLAO</name>
<dbReference type="RefSeq" id="WP_169524942.1">
    <property type="nucleotide sequence ID" value="NZ_JAAMPT010000209.1"/>
</dbReference>
<dbReference type="Proteomes" id="UP000767947">
    <property type="component" value="Unassembled WGS sequence"/>
</dbReference>